<dbReference type="SMART" id="SM00257">
    <property type="entry name" value="LysM"/>
    <property type="match status" value="1"/>
</dbReference>
<dbReference type="Proteomes" id="UP001262410">
    <property type="component" value="Unassembled WGS sequence"/>
</dbReference>
<name>A0ABU1JIT1_9PROT</name>
<dbReference type="EMBL" id="JAVDPW010000001">
    <property type="protein sequence ID" value="MDR6288233.1"/>
    <property type="molecule type" value="Genomic_DNA"/>
</dbReference>
<feature type="domain" description="LysM" evidence="2">
    <location>
        <begin position="302"/>
        <end position="351"/>
    </location>
</feature>
<feature type="region of interest" description="Disordered" evidence="1">
    <location>
        <begin position="31"/>
        <end position="68"/>
    </location>
</feature>
<comment type="caution">
    <text evidence="3">The sequence shown here is derived from an EMBL/GenBank/DDBJ whole genome shotgun (WGS) entry which is preliminary data.</text>
</comment>
<gene>
    <name evidence="3" type="ORF">E9232_000732</name>
</gene>
<dbReference type="PANTHER" id="PTHR34700:SF4">
    <property type="entry name" value="PHAGE-LIKE ELEMENT PBSX PROTEIN XKDP"/>
    <property type="match status" value="1"/>
</dbReference>
<reference evidence="3 4" key="1">
    <citation type="submission" date="2023-07" db="EMBL/GenBank/DDBJ databases">
        <title>Sorghum-associated microbial communities from plants grown in Nebraska, USA.</title>
        <authorList>
            <person name="Schachtman D."/>
        </authorList>
    </citation>
    <scope>NUCLEOTIDE SEQUENCE [LARGE SCALE GENOMIC DNA]</scope>
    <source>
        <strain evidence="3 4">584</strain>
    </source>
</reference>
<evidence type="ECO:0000313" key="3">
    <source>
        <dbReference type="EMBL" id="MDR6288233.1"/>
    </source>
</evidence>
<dbReference type="InterPro" id="IPR052196">
    <property type="entry name" value="Bact_Kbp"/>
</dbReference>
<proteinExistence type="predicted"/>
<dbReference type="PANTHER" id="PTHR34700">
    <property type="entry name" value="POTASSIUM BINDING PROTEIN KBP"/>
    <property type="match status" value="1"/>
</dbReference>
<organism evidence="3 4">
    <name type="scientific">Inquilinus ginsengisoli</name>
    <dbReference type="NCBI Taxonomy" id="363840"/>
    <lineage>
        <taxon>Bacteria</taxon>
        <taxon>Pseudomonadati</taxon>
        <taxon>Pseudomonadota</taxon>
        <taxon>Alphaproteobacteria</taxon>
        <taxon>Rhodospirillales</taxon>
        <taxon>Rhodospirillaceae</taxon>
        <taxon>Inquilinus</taxon>
    </lineage>
</organism>
<dbReference type="PROSITE" id="PS51782">
    <property type="entry name" value="LYSM"/>
    <property type="match status" value="1"/>
</dbReference>
<accession>A0ABU1JIT1</accession>
<dbReference type="CDD" id="cd00118">
    <property type="entry name" value="LysM"/>
    <property type="match status" value="1"/>
</dbReference>
<evidence type="ECO:0000313" key="4">
    <source>
        <dbReference type="Proteomes" id="UP001262410"/>
    </source>
</evidence>
<dbReference type="Gene3D" id="2.60.40.10">
    <property type="entry name" value="Immunoglobulins"/>
    <property type="match status" value="1"/>
</dbReference>
<dbReference type="Pfam" id="PF01476">
    <property type="entry name" value="LysM"/>
    <property type="match status" value="1"/>
</dbReference>
<dbReference type="Gene3D" id="3.10.350.10">
    <property type="entry name" value="LysM domain"/>
    <property type="match status" value="1"/>
</dbReference>
<evidence type="ECO:0000256" key="1">
    <source>
        <dbReference type="SAM" id="MobiDB-lite"/>
    </source>
</evidence>
<sequence>MKHALLIYGAVLAVFPASSTILYRLSTESSDPQQAELSPPSPLPGSHGGVASLELPSPSAAGGHETGQDAAVNAANETLLRFDAIRINSSGYQVIAGKGPAGAQIILFDGAEAIGSVDADPNGDWVFVSEAPIAPGDHQLSLSATRDGRTTTSTDIALVIVPSRGGTIEGMAAGPGQGDGKPLVFVVPKTGGASTILQGPDEAAAALPGLSIDVIDYGEDGAVIISGHGAAAALVRLYLDDDPIGEGWIDAAGAFRISPDRPIAPGTYRLRADQLNADGRVTDRTETPFRRAAPADLVLARGKVVVQPGNSLWRIAHSAYGRGTHYTIIYMANRVQIRDPDLIYPGQILTVPTSQTSAATGSRS</sequence>
<dbReference type="InterPro" id="IPR013783">
    <property type="entry name" value="Ig-like_fold"/>
</dbReference>
<evidence type="ECO:0000259" key="2">
    <source>
        <dbReference type="PROSITE" id="PS51782"/>
    </source>
</evidence>
<protein>
    <recommendedName>
        <fullName evidence="2">LysM domain-containing protein</fullName>
    </recommendedName>
</protein>
<dbReference type="InterPro" id="IPR036779">
    <property type="entry name" value="LysM_dom_sf"/>
</dbReference>
<dbReference type="RefSeq" id="WP_309792200.1">
    <property type="nucleotide sequence ID" value="NZ_JAVDPW010000001.1"/>
</dbReference>
<dbReference type="SUPFAM" id="SSF54106">
    <property type="entry name" value="LysM domain"/>
    <property type="match status" value="1"/>
</dbReference>
<dbReference type="InterPro" id="IPR018392">
    <property type="entry name" value="LysM"/>
</dbReference>
<keyword evidence="4" id="KW-1185">Reference proteome</keyword>